<dbReference type="EMBL" id="MORL01000002">
    <property type="protein sequence ID" value="OIN60158.1"/>
    <property type="molecule type" value="Genomic_DNA"/>
</dbReference>
<dbReference type="AlphaFoldDB" id="A0A1S2VQT3"/>
<dbReference type="CDD" id="cd00038">
    <property type="entry name" value="CAP_ED"/>
    <property type="match status" value="1"/>
</dbReference>
<dbReference type="Pfam" id="PF00027">
    <property type="entry name" value="cNMP_binding"/>
    <property type="match status" value="1"/>
</dbReference>
<name>A0A1S2VQT3_9BACT</name>
<sequence>MSAIFENYMKIHCPALSDNEISVIRQAAVVRTIRKKQLLLQAGEICRYKMFVMSGFLRTYRIGTDGVDHTLHFSPQLNWLTDGESYTNQTPSLYCIDALEESELLLWSRDRFNALFQHIPALKEFSEQLIARNLYLSRNRLYKTISATPAEKYEDFINTYPGILLRIPLRMVASYLGVSLKTLTRIRHAQLPQEMK</sequence>
<dbReference type="Proteomes" id="UP000181790">
    <property type="component" value="Unassembled WGS sequence"/>
</dbReference>
<feature type="domain" description="Cyclic nucleotide-binding" evidence="1">
    <location>
        <begin position="31"/>
        <end position="117"/>
    </location>
</feature>
<protein>
    <submittedName>
        <fullName evidence="2">Cyclic nucleotide-binding protein</fullName>
    </submittedName>
</protein>
<dbReference type="SUPFAM" id="SSF51206">
    <property type="entry name" value="cAMP-binding domain-like"/>
    <property type="match status" value="1"/>
</dbReference>
<organism evidence="2 3">
    <name type="scientific">Arsenicibacter rosenii</name>
    <dbReference type="NCBI Taxonomy" id="1750698"/>
    <lineage>
        <taxon>Bacteria</taxon>
        <taxon>Pseudomonadati</taxon>
        <taxon>Bacteroidota</taxon>
        <taxon>Cytophagia</taxon>
        <taxon>Cytophagales</taxon>
        <taxon>Spirosomataceae</taxon>
        <taxon>Arsenicibacter</taxon>
    </lineage>
</organism>
<evidence type="ECO:0000259" key="1">
    <source>
        <dbReference type="Pfam" id="PF00027"/>
    </source>
</evidence>
<keyword evidence="3" id="KW-1185">Reference proteome</keyword>
<evidence type="ECO:0000313" key="3">
    <source>
        <dbReference type="Proteomes" id="UP000181790"/>
    </source>
</evidence>
<dbReference type="InterPro" id="IPR014710">
    <property type="entry name" value="RmlC-like_jellyroll"/>
</dbReference>
<reference evidence="2 3" key="1">
    <citation type="submission" date="2016-10" db="EMBL/GenBank/DDBJ databases">
        <title>Arsenicibacter rosenii gen. nov., sp. nov., an efficient arsenic-methylating bacterium isolated from an arsenic-contaminated paddy soil.</title>
        <authorList>
            <person name="Huang K."/>
        </authorList>
    </citation>
    <scope>NUCLEOTIDE SEQUENCE [LARGE SCALE GENOMIC DNA]</scope>
    <source>
        <strain evidence="2 3">SM-1</strain>
    </source>
</reference>
<dbReference type="InterPro" id="IPR000595">
    <property type="entry name" value="cNMP-bd_dom"/>
</dbReference>
<dbReference type="OrthoDB" id="1933280at2"/>
<comment type="caution">
    <text evidence="2">The sequence shown here is derived from an EMBL/GenBank/DDBJ whole genome shotgun (WGS) entry which is preliminary data.</text>
</comment>
<proteinExistence type="predicted"/>
<gene>
    <name evidence="2" type="ORF">BLX24_04770</name>
</gene>
<dbReference type="InterPro" id="IPR018490">
    <property type="entry name" value="cNMP-bd_dom_sf"/>
</dbReference>
<accession>A0A1S2VQT3</accession>
<evidence type="ECO:0000313" key="2">
    <source>
        <dbReference type="EMBL" id="OIN60158.1"/>
    </source>
</evidence>
<dbReference type="Gene3D" id="2.60.120.10">
    <property type="entry name" value="Jelly Rolls"/>
    <property type="match status" value="1"/>
</dbReference>